<evidence type="ECO:0000313" key="17">
    <source>
        <dbReference type="EMBL" id="KAK9828737.1"/>
    </source>
</evidence>
<dbReference type="GO" id="GO:0006281">
    <property type="term" value="P:DNA repair"/>
    <property type="evidence" value="ECO:0007669"/>
    <property type="project" value="InterPro"/>
</dbReference>
<dbReference type="GO" id="GO:0004484">
    <property type="term" value="F:mRNA guanylyltransferase activity"/>
    <property type="evidence" value="ECO:0007669"/>
    <property type="project" value="UniProtKB-EC"/>
</dbReference>
<evidence type="ECO:0000313" key="18">
    <source>
        <dbReference type="Proteomes" id="UP001489004"/>
    </source>
</evidence>
<dbReference type="Pfam" id="PF01331">
    <property type="entry name" value="mRNA_cap_enzyme"/>
    <property type="match status" value="1"/>
</dbReference>
<evidence type="ECO:0000256" key="3">
    <source>
        <dbReference type="ARBA" id="ARBA00022664"/>
    </source>
</evidence>
<dbReference type="PANTHER" id="PTHR10367:SF17">
    <property type="entry name" value="MRNA-CAPPING ENZYME"/>
    <property type="match status" value="1"/>
</dbReference>
<evidence type="ECO:0000256" key="7">
    <source>
        <dbReference type="ARBA" id="ARBA00023042"/>
    </source>
</evidence>
<dbReference type="GO" id="GO:0006310">
    <property type="term" value="P:DNA recombination"/>
    <property type="evidence" value="ECO:0007669"/>
    <property type="project" value="InterPro"/>
</dbReference>
<dbReference type="GO" id="GO:0140818">
    <property type="term" value="F:mRNA 5'-triphosphate monophosphatase activity"/>
    <property type="evidence" value="ECO:0007669"/>
    <property type="project" value="InterPro"/>
</dbReference>
<dbReference type="CDD" id="cd07895">
    <property type="entry name" value="Adenylation_mRNA_capping"/>
    <property type="match status" value="1"/>
</dbReference>
<dbReference type="AlphaFoldDB" id="A0AAW1R634"/>
<dbReference type="Gene3D" id="3.30.470.30">
    <property type="entry name" value="DNA ligase/mRNA capping enzyme"/>
    <property type="match status" value="1"/>
</dbReference>
<protein>
    <recommendedName>
        <fullName evidence="2">mRNA guanylyltransferase</fullName>
        <ecNumber evidence="2">2.7.7.50</ecNumber>
    </recommendedName>
</protein>
<dbReference type="InterPro" id="IPR013846">
    <property type="entry name" value="mRNA_cap_enzyme_C"/>
</dbReference>
<sequence>MSKRPRETDGPAAEPQSPEAKRHLAVNVPQPQAAVSPAILDPEYQLPTGWLDCPSLGHTIRQLQIIPIKVPLGRKFDRVVPEDKRFTPGHVIDLLKQKQIEIGLVIDLTNTWRYYQAEEWQGIPHYKIRCRGRGEAPDTETVNEFCWTVLLHKNLWQAAGTPQLHIVVHCTHGFNRTGFMIANYMLRNNMSMSDAVHTFAQHRPPGIYKCDYLDRLFKYAHEHRPETARTPELPDWKANAPPSPAANGHATEEEPAGAPEDAEPREIQHDDPIGEFVVEEEAQEVQKVILTGILNPDGNREIERVYFPGSQPVSLAQDNLRLLGERRYWVTWKADGTRYMLAIFPWGTYLVDRAFCVRRVQMRFPTALHVPPGHKVRPGVVVGKSHAATLLDGEMVVDDDLESGERKRRFLAYDIMMLNGKSLIHKPFKDRYGIIEEEVMKPRHREREEIERNPKYRYRYIYTDEEFSVRRKAFWPLYQSRSLLDKFIPNLSHEADGLILQAYEDPYIPGTCNELLKYKFAHLNSVDFLLQHAGGAWQLCLLETRGNAPRKRGLQPLEGAVVSFPEGEQLGAYDGKIIECVWNSEAGSWVYHRVRSDKDTPNAYHVYEKVMKSIEDNITNEMLLGHIDEAIRAPVYAKDVQHR</sequence>
<keyword evidence="6 13" id="KW-0547">Nucleotide-binding</keyword>
<dbReference type="PROSITE" id="PS00383">
    <property type="entry name" value="TYR_PHOSPHATASE_1"/>
    <property type="match status" value="1"/>
</dbReference>
<evidence type="ECO:0000259" key="15">
    <source>
        <dbReference type="PROSITE" id="PS50056"/>
    </source>
</evidence>
<dbReference type="GO" id="GO:0006370">
    <property type="term" value="P:7-methylguanosine mRNA capping"/>
    <property type="evidence" value="ECO:0007669"/>
    <property type="project" value="UniProtKB-KW"/>
</dbReference>
<feature type="region of interest" description="Disordered" evidence="14">
    <location>
        <begin position="224"/>
        <end position="266"/>
    </location>
</feature>
<evidence type="ECO:0000259" key="16">
    <source>
        <dbReference type="PROSITE" id="PS50160"/>
    </source>
</evidence>
<evidence type="ECO:0000256" key="12">
    <source>
        <dbReference type="PIRSR" id="PIRSR036958-2"/>
    </source>
</evidence>
<dbReference type="InterPro" id="IPR012340">
    <property type="entry name" value="NA-bd_OB-fold"/>
</dbReference>
<dbReference type="GO" id="GO:0005634">
    <property type="term" value="C:nucleus"/>
    <property type="evidence" value="ECO:0007669"/>
    <property type="project" value="UniProtKB-SubCell"/>
</dbReference>
<dbReference type="InterPro" id="IPR000387">
    <property type="entry name" value="Tyr_Pase_dom"/>
</dbReference>
<keyword evidence="8 13" id="KW-0342">GTP-binding</keyword>
<gene>
    <name evidence="17" type="ORF">WJX72_001811</name>
</gene>
<dbReference type="Proteomes" id="UP001489004">
    <property type="component" value="Unassembled WGS sequence"/>
</dbReference>
<keyword evidence="9" id="KW-0539">Nucleus</keyword>
<dbReference type="InterPro" id="IPR012310">
    <property type="entry name" value="DNA_ligase_ATP-dep_cent"/>
</dbReference>
<evidence type="ECO:0000256" key="2">
    <source>
        <dbReference type="ARBA" id="ARBA00012475"/>
    </source>
</evidence>
<feature type="binding site" evidence="13">
    <location>
        <position position="353"/>
    </location>
    <ligand>
        <name>GTP</name>
        <dbReference type="ChEBI" id="CHEBI:37565"/>
    </ligand>
</feature>
<dbReference type="InterPro" id="IPR029021">
    <property type="entry name" value="Prot-tyrosine_phosphatase-like"/>
</dbReference>
<proteinExistence type="predicted"/>
<dbReference type="GO" id="GO:0003910">
    <property type="term" value="F:DNA ligase (ATP) activity"/>
    <property type="evidence" value="ECO:0007669"/>
    <property type="project" value="InterPro"/>
</dbReference>
<feature type="binding site" evidence="13">
    <location>
        <position position="338"/>
    </location>
    <ligand>
        <name>GTP</name>
        <dbReference type="ChEBI" id="CHEBI:37565"/>
    </ligand>
</feature>
<dbReference type="Pfam" id="PF00782">
    <property type="entry name" value="DSPc"/>
    <property type="match status" value="1"/>
</dbReference>
<organism evidence="17 18">
    <name type="scientific">[Myrmecia] bisecta</name>
    <dbReference type="NCBI Taxonomy" id="41462"/>
    <lineage>
        <taxon>Eukaryota</taxon>
        <taxon>Viridiplantae</taxon>
        <taxon>Chlorophyta</taxon>
        <taxon>core chlorophytes</taxon>
        <taxon>Trebouxiophyceae</taxon>
        <taxon>Trebouxiales</taxon>
        <taxon>Trebouxiaceae</taxon>
        <taxon>Myrmecia</taxon>
    </lineage>
</organism>
<evidence type="ECO:0000256" key="8">
    <source>
        <dbReference type="ARBA" id="ARBA00023134"/>
    </source>
</evidence>
<dbReference type="Gene3D" id="2.40.50.140">
    <property type="entry name" value="Nucleic acid-binding proteins"/>
    <property type="match status" value="1"/>
</dbReference>
<name>A0AAW1R634_9CHLO</name>
<feature type="compositionally biased region" description="Basic and acidic residues" evidence="14">
    <location>
        <begin position="224"/>
        <end position="235"/>
    </location>
</feature>
<evidence type="ECO:0000256" key="13">
    <source>
        <dbReference type="PIRSR" id="PIRSR036958-3"/>
    </source>
</evidence>
<evidence type="ECO:0000256" key="10">
    <source>
        <dbReference type="ARBA" id="ARBA00044624"/>
    </source>
</evidence>
<comment type="caution">
    <text evidence="17">The sequence shown here is derived from an EMBL/GenBank/DDBJ whole genome shotgun (WGS) entry which is preliminary data.</text>
</comment>
<feature type="active site" description="Phosphocysteine intermediate" evidence="11">
    <location>
        <position position="170"/>
    </location>
</feature>
<keyword evidence="5" id="KW-0548">Nucleotidyltransferase</keyword>
<evidence type="ECO:0000256" key="9">
    <source>
        <dbReference type="ARBA" id="ARBA00023242"/>
    </source>
</evidence>
<dbReference type="PROSITE" id="PS50056">
    <property type="entry name" value="TYR_PHOSPHATASE_2"/>
    <property type="match status" value="1"/>
</dbReference>
<keyword evidence="18" id="KW-1185">Reference proteome</keyword>
<feature type="region of interest" description="Disordered" evidence="14">
    <location>
        <begin position="1"/>
        <end position="22"/>
    </location>
</feature>
<dbReference type="PROSITE" id="PS50160">
    <property type="entry name" value="DNA_LIGASE_A3"/>
    <property type="match status" value="1"/>
</dbReference>
<evidence type="ECO:0000256" key="14">
    <source>
        <dbReference type="SAM" id="MobiDB-lite"/>
    </source>
</evidence>
<feature type="binding site" evidence="13">
    <location>
        <begin position="593"/>
        <end position="598"/>
    </location>
    <ligand>
        <name>GTP</name>
        <dbReference type="ChEBI" id="CHEBI:37565"/>
    </ligand>
</feature>
<feature type="binding site" evidence="13">
    <location>
        <begin position="517"/>
        <end position="519"/>
    </location>
    <ligand>
        <name>GTP</name>
        <dbReference type="ChEBI" id="CHEBI:37565"/>
    </ligand>
</feature>
<evidence type="ECO:0000256" key="11">
    <source>
        <dbReference type="PIRSR" id="PIRSR036958-1"/>
    </source>
</evidence>
<dbReference type="SUPFAM" id="SSF50249">
    <property type="entry name" value="Nucleic acid-binding proteins"/>
    <property type="match status" value="1"/>
</dbReference>
<evidence type="ECO:0000256" key="6">
    <source>
        <dbReference type="ARBA" id="ARBA00022741"/>
    </source>
</evidence>
<evidence type="ECO:0000256" key="1">
    <source>
        <dbReference type="ARBA" id="ARBA00004123"/>
    </source>
</evidence>
<dbReference type="SUPFAM" id="SSF56091">
    <property type="entry name" value="DNA ligase/mRNA capping enzyme, catalytic domain"/>
    <property type="match status" value="1"/>
</dbReference>
<feature type="active site" description="N6-GMP-lysine intermediate" evidence="12">
    <location>
        <position position="333"/>
    </location>
</feature>
<dbReference type="InterPro" id="IPR001339">
    <property type="entry name" value="mRNA_cap_enzyme_adenylation"/>
</dbReference>
<dbReference type="EC" id="2.7.7.50" evidence="2"/>
<dbReference type="Gene3D" id="3.90.190.10">
    <property type="entry name" value="Protein tyrosine phosphatase superfamily"/>
    <property type="match status" value="1"/>
</dbReference>
<keyword evidence="4" id="KW-0808">Transferase</keyword>
<dbReference type="SUPFAM" id="SSF52799">
    <property type="entry name" value="(Phosphotyrosine protein) phosphatases II"/>
    <property type="match status" value="1"/>
</dbReference>
<feature type="binding site" evidence="13">
    <location>
        <begin position="392"/>
        <end position="394"/>
    </location>
    <ligand>
        <name>GTP</name>
        <dbReference type="ChEBI" id="CHEBI:37565"/>
    </ligand>
</feature>
<dbReference type="InterPro" id="IPR051029">
    <property type="entry name" value="mRNA_Capping_Enz/RNA_Phosphat"/>
</dbReference>
<keyword evidence="3" id="KW-0507">mRNA processing</keyword>
<feature type="domain" description="Tyrosine specific protein phosphatases" evidence="15">
    <location>
        <begin position="143"/>
        <end position="204"/>
    </location>
</feature>
<dbReference type="GO" id="GO:0005524">
    <property type="term" value="F:ATP binding"/>
    <property type="evidence" value="ECO:0007669"/>
    <property type="project" value="InterPro"/>
</dbReference>
<dbReference type="InterPro" id="IPR017074">
    <property type="entry name" value="mRNA_cap_enz_bifunc"/>
</dbReference>
<comment type="subcellular location">
    <subcellularLocation>
        <location evidence="1">Nucleus</location>
    </subcellularLocation>
</comment>
<accession>A0AAW1R634</accession>
<dbReference type="Pfam" id="PF03919">
    <property type="entry name" value="mRNA_cap_C"/>
    <property type="match status" value="1"/>
</dbReference>
<feature type="domain" description="ATP-dependent DNA ligase family profile" evidence="16">
    <location>
        <begin position="410"/>
        <end position="580"/>
    </location>
</feature>
<evidence type="ECO:0000256" key="4">
    <source>
        <dbReference type="ARBA" id="ARBA00022679"/>
    </source>
</evidence>
<dbReference type="EMBL" id="JALJOR010000001">
    <property type="protein sequence ID" value="KAK9828737.1"/>
    <property type="molecule type" value="Genomic_DNA"/>
</dbReference>
<evidence type="ECO:0000256" key="5">
    <source>
        <dbReference type="ARBA" id="ARBA00022695"/>
    </source>
</evidence>
<dbReference type="InterPro" id="IPR016130">
    <property type="entry name" value="Tyr_Pase_AS"/>
</dbReference>
<dbReference type="InterPro" id="IPR000340">
    <property type="entry name" value="Dual-sp_phosphatase_cat-dom"/>
</dbReference>
<dbReference type="PIRSF" id="PIRSF036958">
    <property type="entry name" value="mRNA_capping_HCE"/>
    <property type="match status" value="1"/>
</dbReference>
<dbReference type="PANTHER" id="PTHR10367">
    <property type="entry name" value="MRNA-CAPPING ENZYME"/>
    <property type="match status" value="1"/>
</dbReference>
<reference evidence="17 18" key="1">
    <citation type="journal article" date="2024" name="Nat. Commun.">
        <title>Phylogenomics reveals the evolutionary origins of lichenization in chlorophyte algae.</title>
        <authorList>
            <person name="Puginier C."/>
            <person name="Libourel C."/>
            <person name="Otte J."/>
            <person name="Skaloud P."/>
            <person name="Haon M."/>
            <person name="Grisel S."/>
            <person name="Petersen M."/>
            <person name="Berrin J.G."/>
            <person name="Delaux P.M."/>
            <person name="Dal Grande F."/>
            <person name="Keller J."/>
        </authorList>
    </citation>
    <scope>NUCLEOTIDE SEQUENCE [LARGE SCALE GENOMIC DNA]</scope>
    <source>
        <strain evidence="17 18">SAG 2043</strain>
    </source>
</reference>
<comment type="catalytic activity">
    <reaction evidence="10">
        <text>a 5'-end diphospho-ribonucleoside in mRNA + GTP + H(+) = a 5'-end (5'-triphosphoguanosine)-ribonucleoside in mRNA + diphosphate</text>
        <dbReference type="Rhea" id="RHEA:67012"/>
        <dbReference type="Rhea" id="RHEA-COMP:17165"/>
        <dbReference type="Rhea" id="RHEA-COMP:17166"/>
        <dbReference type="ChEBI" id="CHEBI:15378"/>
        <dbReference type="ChEBI" id="CHEBI:33019"/>
        <dbReference type="ChEBI" id="CHEBI:37565"/>
        <dbReference type="ChEBI" id="CHEBI:167616"/>
        <dbReference type="ChEBI" id="CHEBI:167617"/>
        <dbReference type="EC" id="2.7.7.50"/>
    </reaction>
    <physiologicalReaction direction="left-to-right" evidence="10">
        <dbReference type="Rhea" id="RHEA:67013"/>
    </physiologicalReaction>
</comment>
<keyword evidence="7" id="KW-0506">mRNA capping</keyword>
<dbReference type="GO" id="GO:0005525">
    <property type="term" value="F:GTP binding"/>
    <property type="evidence" value="ECO:0007669"/>
    <property type="project" value="UniProtKB-KW"/>
</dbReference>